<dbReference type="EMBL" id="JACHHG010000002">
    <property type="protein sequence ID" value="MBB6097375.1"/>
    <property type="molecule type" value="Genomic_DNA"/>
</dbReference>
<dbReference type="AlphaFoldDB" id="A0A841I062"/>
<reference evidence="1 2" key="1">
    <citation type="submission" date="2020-08" db="EMBL/GenBank/DDBJ databases">
        <title>Genomic Encyclopedia of Type Strains, Phase IV (KMG-IV): sequencing the most valuable type-strain genomes for metagenomic binning, comparative biology and taxonomic classification.</title>
        <authorList>
            <person name="Goeker M."/>
        </authorList>
    </citation>
    <scope>NUCLEOTIDE SEQUENCE [LARGE SCALE GENOMIC DNA]</scope>
    <source>
        <strain evidence="1 2">DSM 21458</strain>
    </source>
</reference>
<dbReference type="RefSeq" id="WP_183984705.1">
    <property type="nucleotide sequence ID" value="NZ_JACHHG010000002.1"/>
</dbReference>
<dbReference type="InterPro" id="IPR009351">
    <property type="entry name" value="AlkZ-like"/>
</dbReference>
<evidence type="ECO:0000313" key="1">
    <source>
        <dbReference type="EMBL" id="MBB6097375.1"/>
    </source>
</evidence>
<comment type="caution">
    <text evidence="1">The sequence shown here is derived from an EMBL/GenBank/DDBJ whole genome shotgun (WGS) entry which is preliminary data.</text>
</comment>
<name>A0A841I062_9DEIO</name>
<evidence type="ECO:0008006" key="3">
    <source>
        <dbReference type="Google" id="ProtNLM"/>
    </source>
</evidence>
<dbReference type="Proteomes" id="UP000569951">
    <property type="component" value="Unassembled WGS sequence"/>
</dbReference>
<organism evidence="1 2">
    <name type="scientific">Deinobacterium chartae</name>
    <dbReference type="NCBI Taxonomy" id="521158"/>
    <lineage>
        <taxon>Bacteria</taxon>
        <taxon>Thermotogati</taxon>
        <taxon>Deinococcota</taxon>
        <taxon>Deinococci</taxon>
        <taxon>Deinococcales</taxon>
        <taxon>Deinococcaceae</taxon>
        <taxon>Deinobacterium</taxon>
    </lineage>
</organism>
<dbReference type="PANTHER" id="PTHR38479">
    <property type="entry name" value="LMO0824 PROTEIN"/>
    <property type="match status" value="1"/>
</dbReference>
<dbReference type="PANTHER" id="PTHR38479:SF2">
    <property type="entry name" value="WINGED HELIX DNA-BINDING DOMAIN-CONTAINING PROTEIN"/>
    <property type="match status" value="1"/>
</dbReference>
<accession>A0A841I062</accession>
<dbReference type="Pfam" id="PF06224">
    <property type="entry name" value="AlkZ-like"/>
    <property type="match status" value="1"/>
</dbReference>
<keyword evidence="2" id="KW-1185">Reference proteome</keyword>
<sequence length="375" mass="40983">MTSRTDRPLPGSVLDRRTLNRALLERQWLLQRRNATPLEAAEHLIGLQAQAPNPPYIGLWSRLEDFAPEDLSRLVSERQAVRLALLRSTLHLVSARDAHALRPLLQPVLERGLRGTFGRALTGVDLEELAHLARSMVEERPCTFQELGRRLGERWPGVAPQALAGAARTALALVQVPPRGLWGASGPAAHTTLESWLGAAPPAQATLQNLVLRYLSAFGPASAQDVQSWCGLSGLRAVLEGLRPQLVTYRDEAGRELFDLPGAPLPDPHTPAPARLVADFDNLLLSHADRSRVISEPDRRRIFTPNGLGPGTVLLDGFVSGTWRLAHERSGATLQITPLRPFSAAEREAVAAEGTRLLEFAATTAQQRALRFLDT</sequence>
<proteinExistence type="predicted"/>
<evidence type="ECO:0000313" key="2">
    <source>
        <dbReference type="Proteomes" id="UP000569951"/>
    </source>
</evidence>
<gene>
    <name evidence="1" type="ORF">HNR42_000789</name>
</gene>
<protein>
    <recommendedName>
        <fullName evidence="3">Winged helix DNA-binding domain-containing protein</fullName>
    </recommendedName>
</protein>